<evidence type="ECO:0000256" key="5">
    <source>
        <dbReference type="ARBA" id="ARBA00022692"/>
    </source>
</evidence>
<dbReference type="Proteomes" id="UP000297693">
    <property type="component" value="Unassembled WGS sequence"/>
</dbReference>
<dbReference type="PANTHER" id="PTHR30026:SF20">
    <property type="entry name" value="OUTER MEMBRANE PROTEIN TOLC"/>
    <property type="match status" value="1"/>
</dbReference>
<keyword evidence="7" id="KW-0998">Cell outer membrane</keyword>
<comment type="similarity">
    <text evidence="2">Belongs to the outer membrane factor (OMF) (TC 1.B.17) family.</text>
</comment>
<gene>
    <name evidence="10" type="ORF">EHQ58_08225</name>
</gene>
<keyword evidence="11" id="KW-1185">Reference proteome</keyword>
<accession>A0A4R9K3B0</accession>
<dbReference type="GO" id="GO:0015288">
    <property type="term" value="F:porin activity"/>
    <property type="evidence" value="ECO:0007669"/>
    <property type="project" value="TreeGrafter"/>
</dbReference>
<dbReference type="SUPFAM" id="SSF56954">
    <property type="entry name" value="Outer membrane efflux proteins (OEP)"/>
    <property type="match status" value="1"/>
</dbReference>
<feature type="coiled-coil region" evidence="8">
    <location>
        <begin position="242"/>
        <end position="269"/>
    </location>
</feature>
<dbReference type="RefSeq" id="WP_135623410.1">
    <property type="nucleotide sequence ID" value="NZ_RQGD01000023.1"/>
</dbReference>
<proteinExistence type="inferred from homology"/>
<evidence type="ECO:0000256" key="1">
    <source>
        <dbReference type="ARBA" id="ARBA00004442"/>
    </source>
</evidence>
<dbReference type="GO" id="GO:1990281">
    <property type="term" value="C:efflux pump complex"/>
    <property type="evidence" value="ECO:0007669"/>
    <property type="project" value="TreeGrafter"/>
</dbReference>
<dbReference type="EMBL" id="RQGD01000023">
    <property type="protein sequence ID" value="TGL59721.1"/>
    <property type="molecule type" value="Genomic_DNA"/>
</dbReference>
<dbReference type="OrthoDB" id="343093at2"/>
<dbReference type="InterPro" id="IPR003423">
    <property type="entry name" value="OMP_efflux"/>
</dbReference>
<comment type="subcellular location">
    <subcellularLocation>
        <location evidence="1">Cell outer membrane</location>
    </subcellularLocation>
</comment>
<evidence type="ECO:0000256" key="8">
    <source>
        <dbReference type="SAM" id="Coils"/>
    </source>
</evidence>
<dbReference type="GO" id="GO:0009279">
    <property type="term" value="C:cell outer membrane"/>
    <property type="evidence" value="ECO:0007669"/>
    <property type="project" value="UniProtKB-SubCell"/>
</dbReference>
<feature type="signal peptide" evidence="9">
    <location>
        <begin position="1"/>
        <end position="21"/>
    </location>
</feature>
<keyword evidence="5" id="KW-0812">Transmembrane</keyword>
<evidence type="ECO:0000256" key="2">
    <source>
        <dbReference type="ARBA" id="ARBA00007613"/>
    </source>
</evidence>
<protein>
    <submittedName>
        <fullName evidence="10">TolC family protein</fullName>
    </submittedName>
</protein>
<feature type="coiled-coil region" evidence="8">
    <location>
        <begin position="413"/>
        <end position="440"/>
    </location>
</feature>
<dbReference type="GO" id="GO:0015562">
    <property type="term" value="F:efflux transmembrane transporter activity"/>
    <property type="evidence" value="ECO:0007669"/>
    <property type="project" value="InterPro"/>
</dbReference>
<evidence type="ECO:0000256" key="4">
    <source>
        <dbReference type="ARBA" id="ARBA00022452"/>
    </source>
</evidence>
<reference evidence="10" key="1">
    <citation type="journal article" date="2019" name="PLoS Negl. Trop. Dis.">
        <title>Revisiting the worldwide diversity of Leptospira species in the environment.</title>
        <authorList>
            <person name="Vincent A.T."/>
            <person name="Schiettekatte O."/>
            <person name="Bourhy P."/>
            <person name="Veyrier F.J."/>
            <person name="Picardeau M."/>
        </authorList>
    </citation>
    <scope>NUCLEOTIDE SEQUENCE [LARGE SCALE GENOMIC DNA]</scope>
    <source>
        <strain evidence="10">201702476</strain>
    </source>
</reference>
<dbReference type="AlphaFoldDB" id="A0A4R9K3B0"/>
<evidence type="ECO:0000313" key="11">
    <source>
        <dbReference type="Proteomes" id="UP000297693"/>
    </source>
</evidence>
<keyword evidence="4" id="KW-1134">Transmembrane beta strand</keyword>
<evidence type="ECO:0000256" key="9">
    <source>
        <dbReference type="SAM" id="SignalP"/>
    </source>
</evidence>
<dbReference type="PANTHER" id="PTHR30026">
    <property type="entry name" value="OUTER MEMBRANE PROTEIN TOLC"/>
    <property type="match status" value="1"/>
</dbReference>
<keyword evidence="9" id="KW-0732">Signal</keyword>
<comment type="caution">
    <text evidence="10">The sequence shown here is derived from an EMBL/GenBank/DDBJ whole genome shotgun (WGS) entry which is preliminary data.</text>
</comment>
<keyword evidence="8" id="KW-0175">Coiled coil</keyword>
<keyword evidence="6" id="KW-0472">Membrane</keyword>
<name>A0A4R9K3B0_9LEPT</name>
<organism evidence="10 11">
    <name type="scientific">Leptospira ognonensis</name>
    <dbReference type="NCBI Taxonomy" id="2484945"/>
    <lineage>
        <taxon>Bacteria</taxon>
        <taxon>Pseudomonadati</taxon>
        <taxon>Spirochaetota</taxon>
        <taxon>Spirochaetia</taxon>
        <taxon>Leptospirales</taxon>
        <taxon>Leptospiraceae</taxon>
        <taxon>Leptospira</taxon>
    </lineage>
</organism>
<feature type="chain" id="PRO_5020375717" evidence="9">
    <location>
        <begin position="22"/>
        <end position="514"/>
    </location>
</feature>
<dbReference type="Gene3D" id="1.20.1600.10">
    <property type="entry name" value="Outer membrane efflux proteins (OEP)"/>
    <property type="match status" value="1"/>
</dbReference>
<evidence type="ECO:0000256" key="6">
    <source>
        <dbReference type="ARBA" id="ARBA00023136"/>
    </source>
</evidence>
<evidence type="ECO:0000313" key="10">
    <source>
        <dbReference type="EMBL" id="TGL59721.1"/>
    </source>
</evidence>
<dbReference type="Pfam" id="PF02321">
    <property type="entry name" value="OEP"/>
    <property type="match status" value="1"/>
</dbReference>
<sequence length="514" mass="58198">MERRSILSVVIMALSSLALLAAETDSGFSLNLKEAVKYTIANNREVMRARLELAKADTDLMKFEGRYTYRAFANADLQQNKFPYNQNNIFSGTRTQTTTYSAGIDRLFTTGTYFKLDAKSTRFDSNAFEDPTKTPAGFGALGLPPLYTDSLNVTISQDLWKNAFGSKERNQEKIIENQSLILKDQLEEQVAQKVVNALVDYWNFSVKDSSYQTFEQLLTNTKTIRDLTIRKQGLGLSESFEVNQWNALLAQVEGQMAQALAEKDEARRKLIRSLNLPENSKFSKVSPLSDELPQNIDYDKDIAYAFLNRADFKNIKRKKENAELALKNAKNDAMPTLKAAGTYGYQAQNLEGPSVNYTNSKSGVFSYNYPVIQGSVDLSYPIGDVGVKAGLRDAEIQRRQVNLEEDDLTKSVADDVRTRIDVLKASYKMLENAKKTEEEAKKYYSGVVRSFQQGRFNALTVKNALDTLVQDQLALVRARVDYNINLHRYYVSKNALFEEYGVDRTKLLPEDFQN</sequence>
<dbReference type="InterPro" id="IPR051906">
    <property type="entry name" value="TolC-like"/>
</dbReference>
<evidence type="ECO:0000256" key="3">
    <source>
        <dbReference type="ARBA" id="ARBA00022448"/>
    </source>
</evidence>
<evidence type="ECO:0000256" key="7">
    <source>
        <dbReference type="ARBA" id="ARBA00023237"/>
    </source>
</evidence>
<keyword evidence="3" id="KW-0813">Transport</keyword>